<dbReference type="HAMAP" id="MF_00121">
    <property type="entry name" value="GatB"/>
    <property type="match status" value="1"/>
</dbReference>
<evidence type="ECO:0000256" key="6">
    <source>
        <dbReference type="ARBA" id="ARBA00023128"/>
    </source>
</evidence>
<keyword evidence="11" id="KW-1185">Reference proteome</keyword>
<dbReference type="STRING" id="675824.A0A1E3QAS9"/>
<dbReference type="InterPro" id="IPR006075">
    <property type="entry name" value="Asn/Gln-tRNA_Trfase_suB/E_cat"/>
</dbReference>
<keyword evidence="5 8" id="KW-0648">Protein biosynthesis</keyword>
<proteinExistence type="inferred from homology"/>
<keyword evidence="4 8" id="KW-0067">ATP-binding</keyword>
<sequence length="527" mass="59329">MRIYVRVRVLGTRNLAVFRDARRWASTNAKDSYEGLKCGVEIHLQLDTKTKLFSNSRTSFQATPNDHVSYFDLALPGSQPILNKHAVLLALKAATALNCKIHRRSMFDRKHYFYADQPAGYQITQYYHAIASDGVLWLQRRDGISSRDKLGIRITQLQIEQDTGKSVYEIDSDKTYIDFNRTNHPLIEIVTAPDMKTPQEAAAFVHKLQILMKHLGVSTGEFQSGAIRVDVNVSTNGGKRCEIKNLASINDIIYSIRAEYSRQLNQVSEGRAIESVTLGWDGHNISVQREKEGSLEYRYIPDPELPPLLLSEDIIRKTRENQPKLPDELIDELTAAPHSLNLANAQTLLSYGLVDYYYGIYKILEEADIKGKNAANWIINDILGIVPVGEEKLLPSVVTPSRLADLIIAQKQKTITILTVSEIIAMNVIKYFLQNQGDHRATAEVIDQYQLTAMGDSNILEAICSNVLEEHSDLVELVVSGKKPSAIKFFIGMVMKNGKGRFNPQDSEATLKRILTEQHPEYANSQK</sequence>
<dbReference type="GO" id="GO:0005524">
    <property type="term" value="F:ATP binding"/>
    <property type="evidence" value="ECO:0007669"/>
    <property type="project" value="UniProtKB-KW"/>
</dbReference>
<comment type="subcellular location">
    <subcellularLocation>
        <location evidence="8">Mitochondrion</location>
    </subcellularLocation>
</comment>
<evidence type="ECO:0000256" key="1">
    <source>
        <dbReference type="ARBA" id="ARBA00005306"/>
    </source>
</evidence>
<keyword evidence="3 8" id="KW-0547">Nucleotide-binding</keyword>
<evidence type="ECO:0000256" key="7">
    <source>
        <dbReference type="ARBA" id="ARBA00047913"/>
    </source>
</evidence>
<comment type="catalytic activity">
    <reaction evidence="7 8">
        <text>L-glutamyl-tRNA(Gln) + L-glutamine + ATP + H2O = L-glutaminyl-tRNA(Gln) + L-glutamate + ADP + phosphate + H(+)</text>
        <dbReference type="Rhea" id="RHEA:17521"/>
        <dbReference type="Rhea" id="RHEA-COMP:9681"/>
        <dbReference type="Rhea" id="RHEA-COMP:9684"/>
        <dbReference type="ChEBI" id="CHEBI:15377"/>
        <dbReference type="ChEBI" id="CHEBI:15378"/>
        <dbReference type="ChEBI" id="CHEBI:29985"/>
        <dbReference type="ChEBI" id="CHEBI:30616"/>
        <dbReference type="ChEBI" id="CHEBI:43474"/>
        <dbReference type="ChEBI" id="CHEBI:58359"/>
        <dbReference type="ChEBI" id="CHEBI:78520"/>
        <dbReference type="ChEBI" id="CHEBI:78521"/>
        <dbReference type="ChEBI" id="CHEBI:456216"/>
    </reaction>
</comment>
<dbReference type="SMART" id="SM00845">
    <property type="entry name" value="GatB_Yqey"/>
    <property type="match status" value="1"/>
</dbReference>
<dbReference type="Proteomes" id="UP000094385">
    <property type="component" value="Unassembled WGS sequence"/>
</dbReference>
<dbReference type="InterPro" id="IPR017958">
    <property type="entry name" value="Gln-tRNA_amidoTrfase_suB_CS"/>
</dbReference>
<evidence type="ECO:0000259" key="9">
    <source>
        <dbReference type="SMART" id="SM00845"/>
    </source>
</evidence>
<dbReference type="InterPro" id="IPR004413">
    <property type="entry name" value="GatB"/>
</dbReference>
<dbReference type="GO" id="GO:0032543">
    <property type="term" value="P:mitochondrial translation"/>
    <property type="evidence" value="ECO:0007669"/>
    <property type="project" value="UniProtKB-UniRule"/>
</dbReference>
<dbReference type="GO" id="GO:0005739">
    <property type="term" value="C:mitochondrion"/>
    <property type="evidence" value="ECO:0007669"/>
    <property type="project" value="UniProtKB-SubCell"/>
</dbReference>
<organism evidence="10 11">
    <name type="scientific">Lipomyces starkeyi NRRL Y-11557</name>
    <dbReference type="NCBI Taxonomy" id="675824"/>
    <lineage>
        <taxon>Eukaryota</taxon>
        <taxon>Fungi</taxon>
        <taxon>Dikarya</taxon>
        <taxon>Ascomycota</taxon>
        <taxon>Saccharomycotina</taxon>
        <taxon>Lipomycetes</taxon>
        <taxon>Lipomycetales</taxon>
        <taxon>Lipomycetaceae</taxon>
        <taxon>Lipomyces</taxon>
    </lineage>
</organism>
<accession>A0A1E3QAS9</accession>
<dbReference type="Pfam" id="PF02934">
    <property type="entry name" value="GatB_N"/>
    <property type="match status" value="1"/>
</dbReference>
<dbReference type="InterPro" id="IPR023168">
    <property type="entry name" value="GatB_Yqey_C_2"/>
</dbReference>
<dbReference type="InterPro" id="IPR017959">
    <property type="entry name" value="Asn/Gln-tRNA_amidoTrfase_suB/E"/>
</dbReference>
<reference evidence="10 11" key="1">
    <citation type="journal article" date="2016" name="Proc. Natl. Acad. Sci. U.S.A.">
        <title>Comparative genomics of biotechnologically important yeasts.</title>
        <authorList>
            <person name="Riley R."/>
            <person name="Haridas S."/>
            <person name="Wolfe K.H."/>
            <person name="Lopes M.R."/>
            <person name="Hittinger C.T."/>
            <person name="Goeker M."/>
            <person name="Salamov A.A."/>
            <person name="Wisecaver J.H."/>
            <person name="Long T.M."/>
            <person name="Calvey C.H."/>
            <person name="Aerts A.L."/>
            <person name="Barry K.W."/>
            <person name="Choi C."/>
            <person name="Clum A."/>
            <person name="Coughlan A.Y."/>
            <person name="Deshpande S."/>
            <person name="Douglass A.P."/>
            <person name="Hanson S.J."/>
            <person name="Klenk H.-P."/>
            <person name="LaButti K.M."/>
            <person name="Lapidus A."/>
            <person name="Lindquist E.A."/>
            <person name="Lipzen A.M."/>
            <person name="Meier-Kolthoff J.P."/>
            <person name="Ohm R.A."/>
            <person name="Otillar R.P."/>
            <person name="Pangilinan J.L."/>
            <person name="Peng Y."/>
            <person name="Rokas A."/>
            <person name="Rosa C.A."/>
            <person name="Scheuner C."/>
            <person name="Sibirny A.A."/>
            <person name="Slot J.C."/>
            <person name="Stielow J.B."/>
            <person name="Sun H."/>
            <person name="Kurtzman C.P."/>
            <person name="Blackwell M."/>
            <person name="Grigoriev I.V."/>
            <person name="Jeffries T.W."/>
        </authorList>
    </citation>
    <scope>NUCLEOTIDE SEQUENCE [LARGE SCALE GENOMIC DNA]</scope>
    <source>
        <strain evidence="10 11">NRRL Y-11557</strain>
    </source>
</reference>
<keyword evidence="6 8" id="KW-0496">Mitochondrion</keyword>
<evidence type="ECO:0000256" key="3">
    <source>
        <dbReference type="ARBA" id="ARBA00022741"/>
    </source>
</evidence>
<dbReference type="EC" id="6.3.5.-" evidence="8"/>
<name>A0A1E3QAS9_LIPST</name>
<dbReference type="Gene3D" id="1.10.10.410">
    <property type="match status" value="1"/>
</dbReference>
<dbReference type="GO" id="GO:0070681">
    <property type="term" value="P:glutaminyl-tRNAGln biosynthesis via transamidation"/>
    <property type="evidence" value="ECO:0007669"/>
    <property type="project" value="UniProtKB-UniRule"/>
</dbReference>
<feature type="domain" description="Asn/Gln amidotransferase" evidence="9">
    <location>
        <begin position="362"/>
        <end position="515"/>
    </location>
</feature>
<evidence type="ECO:0000256" key="4">
    <source>
        <dbReference type="ARBA" id="ARBA00022840"/>
    </source>
</evidence>
<evidence type="ECO:0000313" key="10">
    <source>
        <dbReference type="EMBL" id="ODQ74117.1"/>
    </source>
</evidence>
<dbReference type="InterPro" id="IPR003789">
    <property type="entry name" value="Asn/Gln_tRNA_amidoTrase-B-like"/>
</dbReference>
<comment type="similarity">
    <text evidence="1 8">Belongs to the GatB/GatE family. GatB subfamily.</text>
</comment>
<dbReference type="Pfam" id="PF02637">
    <property type="entry name" value="GatB_Yqey"/>
    <property type="match status" value="1"/>
</dbReference>
<dbReference type="PANTHER" id="PTHR11659">
    <property type="entry name" value="GLUTAMYL-TRNA GLN AMIDOTRANSFERASE SUBUNIT B MITOCHONDRIAL AND PROKARYOTIC PET112-RELATED"/>
    <property type="match status" value="1"/>
</dbReference>
<dbReference type="GO" id="GO:0030956">
    <property type="term" value="C:glutamyl-tRNA(Gln) amidotransferase complex"/>
    <property type="evidence" value="ECO:0007669"/>
    <property type="project" value="UniProtKB-UniRule"/>
</dbReference>
<dbReference type="InterPro" id="IPR014746">
    <property type="entry name" value="Gln_synth/guanido_kin_cat_dom"/>
</dbReference>
<evidence type="ECO:0000256" key="8">
    <source>
        <dbReference type="HAMAP-Rule" id="MF_03147"/>
    </source>
</evidence>
<dbReference type="PROSITE" id="PS01234">
    <property type="entry name" value="GATB"/>
    <property type="match status" value="1"/>
</dbReference>
<gene>
    <name evidence="8" type="primary">PET112</name>
    <name evidence="10" type="ORF">LIPSTDRAFT_110148</name>
</gene>
<dbReference type="OrthoDB" id="1722066at2759"/>
<dbReference type="GO" id="GO:0050567">
    <property type="term" value="F:glutaminyl-tRNA synthase (glutamine-hydrolyzing) activity"/>
    <property type="evidence" value="ECO:0007669"/>
    <property type="project" value="UniProtKB-UniRule"/>
</dbReference>
<dbReference type="NCBIfam" id="NF004012">
    <property type="entry name" value="PRK05477.1-2"/>
    <property type="match status" value="1"/>
</dbReference>
<protein>
    <recommendedName>
        <fullName evidence="8">Glutamyl-tRNA(Gln) amidotransferase subunit B, mitochondrial</fullName>
        <shortName evidence="8">Glu-AdT subunit B</shortName>
        <ecNumber evidence="8">6.3.5.-</ecNumber>
    </recommendedName>
</protein>
<dbReference type="SUPFAM" id="SSF89095">
    <property type="entry name" value="GatB/YqeY motif"/>
    <property type="match status" value="2"/>
</dbReference>
<evidence type="ECO:0000313" key="11">
    <source>
        <dbReference type="Proteomes" id="UP000094385"/>
    </source>
</evidence>
<dbReference type="AlphaFoldDB" id="A0A1E3QAS9"/>
<dbReference type="InterPro" id="IPR018027">
    <property type="entry name" value="Asn/Gln_amidotransferase"/>
</dbReference>
<evidence type="ECO:0000256" key="5">
    <source>
        <dbReference type="ARBA" id="ARBA00022917"/>
    </source>
</evidence>
<dbReference type="NCBIfam" id="TIGR00133">
    <property type="entry name" value="gatB"/>
    <property type="match status" value="1"/>
</dbReference>
<comment type="function">
    <text evidence="8">Allows the formation of correctly charged Gln-tRNA(Gln) through the transamidation of misacylated Glu-tRNA(Gln) in the mitochondria. The reaction takes place in the presence of glutamine and ATP through an activated gamma-phospho-Glu-tRNA(Gln).</text>
</comment>
<dbReference type="EMBL" id="KV454292">
    <property type="protein sequence ID" value="ODQ74117.1"/>
    <property type="molecule type" value="Genomic_DNA"/>
</dbReference>
<comment type="subunit">
    <text evidence="8">Subunit of the heterotrimeric GatFAB amidotransferase (AdT) complex, composed of A, B and F subunits.</text>
</comment>
<dbReference type="PANTHER" id="PTHR11659:SF0">
    <property type="entry name" value="GLUTAMYL-TRNA(GLN) AMIDOTRANSFERASE SUBUNIT B, MITOCHONDRIAL"/>
    <property type="match status" value="1"/>
</dbReference>
<dbReference type="SUPFAM" id="SSF55931">
    <property type="entry name" value="Glutamine synthetase/guanido kinase"/>
    <property type="match status" value="1"/>
</dbReference>
<keyword evidence="2 8" id="KW-0436">Ligase</keyword>
<evidence type="ECO:0000256" key="2">
    <source>
        <dbReference type="ARBA" id="ARBA00022598"/>
    </source>
</evidence>